<sequence length="108" mass="12782">MIKTGIKFKFQPVALFTLDSVSILRKYLFFLDALFSYSEYLHNSMTNRPTGTKDKRSGGNKAMFVADMADYRLGCKSMSYHESQLVWYRKFYVIFSRYMYINTYDQIA</sequence>
<evidence type="ECO:0000256" key="2">
    <source>
        <dbReference type="ARBA" id="ARBA00012176"/>
    </source>
</evidence>
<organism evidence="3 4">
    <name type="scientific">Smittium culicis</name>
    <dbReference type="NCBI Taxonomy" id="133412"/>
    <lineage>
        <taxon>Eukaryota</taxon>
        <taxon>Fungi</taxon>
        <taxon>Fungi incertae sedis</taxon>
        <taxon>Zoopagomycota</taxon>
        <taxon>Kickxellomycotina</taxon>
        <taxon>Harpellomycetes</taxon>
        <taxon>Harpellales</taxon>
        <taxon>Legeriomycetaceae</taxon>
        <taxon>Smittium</taxon>
    </lineage>
</organism>
<gene>
    <name evidence="3" type="ORF">AYI69_g4719</name>
</gene>
<protein>
    <recommendedName>
        <fullName evidence="2">N-acetylglucosaminylphosphatidylinositol deacetylase</fullName>
        <ecNumber evidence="2">3.5.1.89</ecNumber>
    </recommendedName>
</protein>
<reference evidence="4" key="1">
    <citation type="submission" date="2017-01" db="EMBL/GenBank/DDBJ databases">
        <authorList>
            <person name="Wang Y."/>
            <person name="White M."/>
            <person name="Kvist S."/>
            <person name="Moncalvo J.-M."/>
        </authorList>
    </citation>
    <scope>NUCLEOTIDE SEQUENCE [LARGE SCALE GENOMIC DNA]</scope>
    <source>
        <strain evidence="4">ID-206-W2</strain>
    </source>
</reference>
<dbReference type="PANTHER" id="PTHR12993:SF11">
    <property type="entry name" value="N-ACETYLGLUCOSAMINYL-PHOSPHATIDYLINOSITOL DE-N-ACETYLASE"/>
    <property type="match status" value="1"/>
</dbReference>
<comment type="caution">
    <text evidence="3">The sequence shown here is derived from an EMBL/GenBank/DDBJ whole genome shotgun (WGS) entry which is preliminary data.</text>
</comment>
<evidence type="ECO:0000256" key="1">
    <source>
        <dbReference type="ARBA" id="ARBA00006066"/>
    </source>
</evidence>
<dbReference type="InterPro" id="IPR024078">
    <property type="entry name" value="LmbE-like_dom_sf"/>
</dbReference>
<dbReference type="GO" id="GO:0000225">
    <property type="term" value="F:N-acetylglucosaminylphosphatidylinositol deacetylase activity"/>
    <property type="evidence" value="ECO:0007669"/>
    <property type="project" value="UniProtKB-EC"/>
</dbReference>
<evidence type="ECO:0000313" key="3">
    <source>
        <dbReference type="EMBL" id="OMJ24191.1"/>
    </source>
</evidence>
<accession>A0A1R1YB85</accession>
<dbReference type="SUPFAM" id="SSF102588">
    <property type="entry name" value="LmbE-like"/>
    <property type="match status" value="1"/>
</dbReference>
<dbReference type="GO" id="GO:0005783">
    <property type="term" value="C:endoplasmic reticulum"/>
    <property type="evidence" value="ECO:0007669"/>
    <property type="project" value="TreeGrafter"/>
</dbReference>
<dbReference type="EC" id="3.5.1.89" evidence="2"/>
<comment type="similarity">
    <text evidence="1">Belongs to the PIGL family.</text>
</comment>
<dbReference type="OrthoDB" id="440160at2759"/>
<dbReference type="PANTHER" id="PTHR12993">
    <property type="entry name" value="N-ACETYLGLUCOSAMINYL-PHOSPHATIDYLINOSITOL DE-N-ACETYLASE-RELATED"/>
    <property type="match status" value="1"/>
</dbReference>
<dbReference type="AlphaFoldDB" id="A0A1R1YB85"/>
<keyword evidence="4" id="KW-1185">Reference proteome</keyword>
<dbReference type="EMBL" id="LSSM01001878">
    <property type="protein sequence ID" value="OMJ24191.1"/>
    <property type="molecule type" value="Genomic_DNA"/>
</dbReference>
<dbReference type="Proteomes" id="UP000187429">
    <property type="component" value="Unassembled WGS sequence"/>
</dbReference>
<evidence type="ECO:0000313" key="4">
    <source>
        <dbReference type="Proteomes" id="UP000187429"/>
    </source>
</evidence>
<name>A0A1R1YB85_9FUNG</name>
<proteinExistence type="inferred from homology"/>
<dbReference type="InterPro" id="IPR003737">
    <property type="entry name" value="GlcNAc_PI_deacetylase-related"/>
</dbReference>